<dbReference type="Gene3D" id="3.90.190.10">
    <property type="entry name" value="Protein tyrosine phosphatase superfamily"/>
    <property type="match status" value="1"/>
</dbReference>
<sequence length="397" mass="45234">LMKILLGVFIPLIIIIIILILLFVFRRRIPCLRALFTYKLPKTSTDLPPPIPIENFAANLKELSDKNGFHDLSQEMALLTITEVEDKYRLTKVAALQNGSRNRHNDMVPYDQSMVLVGRPWSTVLKDQEPRITVREVEKGYINASYVRRSEYGRRGEVLVSPFTTLPEYIAAQDPLESTVADFLTMVCEQRCPLIIMLSGHEEGGTEKCAQYWPGKETQTFTSENYSVVVRKESEESSGNVISRQLSIHPLGETSPWTVTQYQFMDWADHDVPDMESFYNLVIIHNKFLAKHHMGNEYGPTVVHCSNGAGKTGTFMVACFLLDRLRKNQQNVDIVGTVLATRKWRANLVQSWAQLQFLYNFIDFCIVRENLSGKSVTIRLPAASARKKKIPVIPFAF</sequence>
<dbReference type="PANTHER" id="PTHR19134">
    <property type="entry name" value="RECEPTOR-TYPE TYROSINE-PROTEIN PHOSPHATASE"/>
    <property type="match status" value="1"/>
</dbReference>
<reference evidence="4" key="1">
    <citation type="submission" date="2017-02" db="UniProtKB">
        <authorList>
            <consortium name="WormBaseParasite"/>
        </authorList>
    </citation>
    <scope>IDENTIFICATION</scope>
</reference>
<dbReference type="SMART" id="SM00404">
    <property type="entry name" value="PTPc_motif"/>
    <property type="match status" value="1"/>
</dbReference>
<dbReference type="PANTHER" id="PTHR19134:SF449">
    <property type="entry name" value="TYROSINE-PROTEIN PHOSPHATASE 1"/>
    <property type="match status" value="1"/>
</dbReference>
<accession>A0A0R3VY29</accession>
<dbReference type="GO" id="GO:0004725">
    <property type="term" value="F:protein tyrosine phosphatase activity"/>
    <property type="evidence" value="ECO:0007669"/>
    <property type="project" value="InterPro"/>
</dbReference>
<dbReference type="InterPro" id="IPR003595">
    <property type="entry name" value="Tyr_Pase_cat"/>
</dbReference>
<organism evidence="4">
    <name type="scientific">Taenia asiatica</name>
    <name type="common">Asian tapeworm</name>
    <dbReference type="NCBI Taxonomy" id="60517"/>
    <lineage>
        <taxon>Eukaryota</taxon>
        <taxon>Metazoa</taxon>
        <taxon>Spiralia</taxon>
        <taxon>Lophotrochozoa</taxon>
        <taxon>Platyhelminthes</taxon>
        <taxon>Cestoda</taxon>
        <taxon>Eucestoda</taxon>
        <taxon>Cyclophyllidea</taxon>
        <taxon>Taeniidae</taxon>
        <taxon>Taenia</taxon>
    </lineage>
</organism>
<dbReference type="AlphaFoldDB" id="A0A0R3VY29"/>
<feature type="domain" description="Tyrosine specific protein phosphatases" evidence="3">
    <location>
        <begin position="276"/>
        <end position="356"/>
    </location>
</feature>
<protein>
    <submittedName>
        <fullName evidence="4">PTPRG phosphatase</fullName>
    </submittedName>
</protein>
<dbReference type="InterPro" id="IPR000387">
    <property type="entry name" value="Tyr_Pase_dom"/>
</dbReference>
<dbReference type="STRING" id="60517.A0A0R3VY29"/>
<dbReference type="CDD" id="cd00047">
    <property type="entry name" value="PTPc"/>
    <property type="match status" value="1"/>
</dbReference>
<dbReference type="PRINTS" id="PR00700">
    <property type="entry name" value="PRTYPHPHTASE"/>
</dbReference>
<dbReference type="Pfam" id="PF00102">
    <property type="entry name" value="Y_phosphatase"/>
    <property type="match status" value="1"/>
</dbReference>
<evidence type="ECO:0000259" key="2">
    <source>
        <dbReference type="PROSITE" id="PS50055"/>
    </source>
</evidence>
<dbReference type="PROSITE" id="PS50055">
    <property type="entry name" value="TYR_PHOSPHATASE_PTP"/>
    <property type="match status" value="1"/>
</dbReference>
<evidence type="ECO:0000256" key="1">
    <source>
        <dbReference type="SAM" id="Phobius"/>
    </source>
</evidence>
<evidence type="ECO:0000259" key="3">
    <source>
        <dbReference type="PROSITE" id="PS50056"/>
    </source>
</evidence>
<keyword evidence="1" id="KW-0812">Transmembrane</keyword>
<dbReference type="SMART" id="SM00194">
    <property type="entry name" value="PTPc"/>
    <property type="match status" value="1"/>
</dbReference>
<keyword evidence="1" id="KW-1133">Transmembrane helix</keyword>
<dbReference type="SUPFAM" id="SSF52799">
    <property type="entry name" value="(Phosphotyrosine protein) phosphatases II"/>
    <property type="match status" value="1"/>
</dbReference>
<keyword evidence="1" id="KW-0472">Membrane</keyword>
<evidence type="ECO:0000313" key="4">
    <source>
        <dbReference type="WBParaSite" id="TASK_0000232301-mRNA-1"/>
    </source>
</evidence>
<name>A0A0R3VY29_TAEAS</name>
<feature type="transmembrane region" description="Helical" evidence="1">
    <location>
        <begin position="6"/>
        <end position="25"/>
    </location>
</feature>
<dbReference type="PROSITE" id="PS50056">
    <property type="entry name" value="TYR_PHOSPHATASE_2"/>
    <property type="match status" value="1"/>
</dbReference>
<proteinExistence type="predicted"/>
<feature type="domain" description="Tyrosine-protein phosphatase" evidence="2">
    <location>
        <begin position="72"/>
        <end position="362"/>
    </location>
</feature>
<dbReference type="InterPro" id="IPR029021">
    <property type="entry name" value="Prot-tyrosine_phosphatase-like"/>
</dbReference>
<dbReference type="InterPro" id="IPR050348">
    <property type="entry name" value="Protein-Tyr_Phosphatase"/>
</dbReference>
<dbReference type="WBParaSite" id="TASK_0000232301-mRNA-1">
    <property type="protein sequence ID" value="TASK_0000232301-mRNA-1"/>
    <property type="gene ID" value="TASK_0000232301"/>
</dbReference>
<dbReference type="InterPro" id="IPR000242">
    <property type="entry name" value="PTP_cat"/>
</dbReference>